<evidence type="ECO:0000256" key="5">
    <source>
        <dbReference type="ARBA" id="ARBA00048462"/>
    </source>
</evidence>
<evidence type="ECO:0000313" key="9">
    <source>
        <dbReference type="EMBL" id="MCD1655655.1"/>
    </source>
</evidence>
<evidence type="ECO:0000256" key="3">
    <source>
        <dbReference type="ARBA" id="ARBA00022679"/>
    </source>
</evidence>
<evidence type="ECO:0000256" key="4">
    <source>
        <dbReference type="ARBA" id="ARBA00023315"/>
    </source>
</evidence>
<protein>
    <recommendedName>
        <fullName evidence="2 6">Malonyl CoA-acyl carrier protein transacylase</fullName>
        <ecNumber evidence="1 6">2.3.1.39</ecNumber>
    </recommendedName>
</protein>
<dbReference type="InterPro" id="IPR016035">
    <property type="entry name" value="Acyl_Trfase/lysoPLipase"/>
</dbReference>
<dbReference type="FunFam" id="3.30.70.250:FF:000001">
    <property type="entry name" value="Malonyl CoA-acyl carrier protein transacylase"/>
    <property type="match status" value="1"/>
</dbReference>
<feature type="domain" description="Malonyl-CoA:ACP transacylase (MAT)" evidence="8">
    <location>
        <begin position="1"/>
        <end position="298"/>
    </location>
</feature>
<dbReference type="GO" id="GO:0005829">
    <property type="term" value="C:cytosol"/>
    <property type="evidence" value="ECO:0007669"/>
    <property type="project" value="TreeGrafter"/>
</dbReference>
<evidence type="ECO:0000259" key="8">
    <source>
        <dbReference type="SMART" id="SM00827"/>
    </source>
</evidence>
<dbReference type="GO" id="GO:0004314">
    <property type="term" value="F:[acyl-carrier-protein] S-malonyltransferase activity"/>
    <property type="evidence" value="ECO:0007669"/>
    <property type="project" value="UniProtKB-EC"/>
</dbReference>
<dbReference type="SMART" id="SM00827">
    <property type="entry name" value="PKS_AT"/>
    <property type="match status" value="1"/>
</dbReference>
<sequence>MGMDLLRADADGSAGVRSLFDAASALRGSPVEELLNADAEILKRTDSSQIAITVVSLAAARVLKARGLSPAACAGFSLGEYPALAVSGVLSEEDCIKIILERGRIMQAAADEIAARAASGAAPGMAAVLGLSSDVVDSVLESLSSASADVFAANYNSPLQTVISGTSEGLSRAEAALKEAGTRRVLRLKVAGPFHSPLMASAGEEFAKVLENIEFRDPVLPLFSNVTGQRVASGAEARKNAVLHISSPVRWTTEESSIAALMGGLNINRLVEAGPGKVLSGLWADSGNPGTCVLYTDFIPVSAQS</sequence>
<dbReference type="SUPFAM" id="SSF55048">
    <property type="entry name" value="Probable ACP-binding domain of malonyl-CoA ACP transacylase"/>
    <property type="match status" value="1"/>
</dbReference>
<comment type="catalytic activity">
    <reaction evidence="5 6">
        <text>holo-[ACP] + malonyl-CoA = malonyl-[ACP] + CoA</text>
        <dbReference type="Rhea" id="RHEA:41792"/>
        <dbReference type="Rhea" id="RHEA-COMP:9623"/>
        <dbReference type="Rhea" id="RHEA-COMP:9685"/>
        <dbReference type="ChEBI" id="CHEBI:57287"/>
        <dbReference type="ChEBI" id="CHEBI:57384"/>
        <dbReference type="ChEBI" id="CHEBI:64479"/>
        <dbReference type="ChEBI" id="CHEBI:78449"/>
        <dbReference type="EC" id="2.3.1.39"/>
    </reaction>
</comment>
<name>A0AAE3EIJ0_9SPIR</name>
<dbReference type="Pfam" id="PF00698">
    <property type="entry name" value="Acyl_transf_1"/>
    <property type="match status" value="1"/>
</dbReference>
<evidence type="ECO:0000313" key="10">
    <source>
        <dbReference type="Proteomes" id="UP001198163"/>
    </source>
</evidence>
<evidence type="ECO:0000256" key="1">
    <source>
        <dbReference type="ARBA" id="ARBA00013258"/>
    </source>
</evidence>
<feature type="active site" evidence="7">
    <location>
        <position position="195"/>
    </location>
</feature>
<evidence type="ECO:0000256" key="7">
    <source>
        <dbReference type="PIRSR" id="PIRSR000446-1"/>
    </source>
</evidence>
<dbReference type="PIRSF" id="PIRSF000446">
    <property type="entry name" value="Mct"/>
    <property type="match status" value="1"/>
</dbReference>
<dbReference type="InterPro" id="IPR014043">
    <property type="entry name" value="Acyl_transferase_dom"/>
</dbReference>
<keyword evidence="10" id="KW-1185">Reference proteome</keyword>
<dbReference type="SUPFAM" id="SSF52151">
    <property type="entry name" value="FabD/lysophospholipase-like"/>
    <property type="match status" value="1"/>
</dbReference>
<gene>
    <name evidence="9" type="ORF">K7J14_13230</name>
</gene>
<dbReference type="Gene3D" id="3.40.366.10">
    <property type="entry name" value="Malonyl-Coenzyme A Acyl Carrier Protein, domain 2"/>
    <property type="match status" value="1"/>
</dbReference>
<comment type="similarity">
    <text evidence="6">Belongs to the fabD family.</text>
</comment>
<dbReference type="AlphaFoldDB" id="A0AAE3EIJ0"/>
<proteinExistence type="inferred from homology"/>
<reference evidence="9" key="1">
    <citation type="submission" date="2021-08" db="EMBL/GenBank/DDBJ databases">
        <title>Comparative analyses of Brucepasteria parasyntrophica and Teretinema zuelzerae.</title>
        <authorList>
            <person name="Song Y."/>
            <person name="Brune A."/>
        </authorList>
    </citation>
    <scope>NUCLEOTIDE SEQUENCE</scope>
    <source>
        <strain evidence="9">DSM 1903</strain>
    </source>
</reference>
<dbReference type="InterPro" id="IPR024925">
    <property type="entry name" value="Malonyl_CoA-ACP_transAc"/>
</dbReference>
<dbReference type="EMBL" id="JAINWA010000003">
    <property type="protein sequence ID" value="MCD1655655.1"/>
    <property type="molecule type" value="Genomic_DNA"/>
</dbReference>
<dbReference type="GO" id="GO:0006633">
    <property type="term" value="P:fatty acid biosynthetic process"/>
    <property type="evidence" value="ECO:0007669"/>
    <property type="project" value="TreeGrafter"/>
</dbReference>
<evidence type="ECO:0000256" key="2">
    <source>
        <dbReference type="ARBA" id="ARBA00018953"/>
    </source>
</evidence>
<dbReference type="InterPro" id="IPR016036">
    <property type="entry name" value="Malonyl_transacylase_ACP-bd"/>
</dbReference>
<accession>A0AAE3EIJ0</accession>
<keyword evidence="3 6" id="KW-0808">Transferase</keyword>
<dbReference type="EC" id="2.3.1.39" evidence="1 6"/>
<feature type="active site" evidence="7">
    <location>
        <position position="77"/>
    </location>
</feature>
<evidence type="ECO:0000256" key="6">
    <source>
        <dbReference type="PIRNR" id="PIRNR000446"/>
    </source>
</evidence>
<comment type="caution">
    <text evidence="9">The sequence shown here is derived from an EMBL/GenBank/DDBJ whole genome shotgun (WGS) entry which is preliminary data.</text>
</comment>
<dbReference type="PANTHER" id="PTHR42681">
    <property type="entry name" value="MALONYL-COA-ACYL CARRIER PROTEIN TRANSACYLASE, MITOCHONDRIAL"/>
    <property type="match status" value="1"/>
</dbReference>
<dbReference type="InterPro" id="IPR001227">
    <property type="entry name" value="Ac_transferase_dom_sf"/>
</dbReference>
<organism evidence="9 10">
    <name type="scientific">Teretinema zuelzerae</name>
    <dbReference type="NCBI Taxonomy" id="156"/>
    <lineage>
        <taxon>Bacteria</taxon>
        <taxon>Pseudomonadati</taxon>
        <taxon>Spirochaetota</taxon>
        <taxon>Spirochaetia</taxon>
        <taxon>Spirochaetales</taxon>
        <taxon>Treponemataceae</taxon>
        <taxon>Teretinema</taxon>
    </lineage>
</organism>
<dbReference type="Proteomes" id="UP001198163">
    <property type="component" value="Unassembled WGS sequence"/>
</dbReference>
<dbReference type="InterPro" id="IPR050858">
    <property type="entry name" value="Mal-CoA-ACP_Trans/PKS_FabD"/>
</dbReference>
<dbReference type="PANTHER" id="PTHR42681:SF1">
    <property type="entry name" value="MALONYL-COA-ACYL CARRIER PROTEIN TRANSACYLASE, MITOCHONDRIAL"/>
    <property type="match status" value="1"/>
</dbReference>
<keyword evidence="4 6" id="KW-0012">Acyltransferase</keyword>